<dbReference type="GO" id="GO:0006355">
    <property type="term" value="P:regulation of DNA-templated transcription"/>
    <property type="evidence" value="ECO:0007669"/>
    <property type="project" value="InterPro"/>
</dbReference>
<dbReference type="EMBL" id="BART01032503">
    <property type="protein sequence ID" value="GAH11654.1"/>
    <property type="molecule type" value="Genomic_DNA"/>
</dbReference>
<protein>
    <recommendedName>
        <fullName evidence="1">HTH merR-type domain-containing protein</fullName>
    </recommendedName>
</protein>
<evidence type="ECO:0000259" key="1">
    <source>
        <dbReference type="PROSITE" id="PS50937"/>
    </source>
</evidence>
<dbReference type="InterPro" id="IPR000551">
    <property type="entry name" value="MerR-type_HTH_dom"/>
</dbReference>
<accession>X1E398</accession>
<dbReference type="Gene3D" id="1.10.1660.10">
    <property type="match status" value="1"/>
</dbReference>
<sequence>MYTPGQIAQLLDAAPSTVRRYAVLFSPFLSSGARQRRRSYNHADLATLTRVRELLSDGTLIKDIPPQLEKVIDENPNGKALALPGLLAQFQTMQETFNTQAAQLVQLQKRLAWLETPFYKRIGRTPPE</sequence>
<feature type="domain" description="HTH merR-type" evidence="1">
    <location>
        <begin position="1"/>
        <end position="70"/>
    </location>
</feature>
<dbReference type="AlphaFoldDB" id="X1E398"/>
<gene>
    <name evidence="2" type="ORF">S01H4_56149</name>
</gene>
<dbReference type="Pfam" id="PF13411">
    <property type="entry name" value="MerR_1"/>
    <property type="match status" value="1"/>
</dbReference>
<reference evidence="2" key="1">
    <citation type="journal article" date="2014" name="Front. Microbiol.">
        <title>High frequency of phylogenetically diverse reductive dehalogenase-homologous genes in deep subseafloor sedimentary metagenomes.</title>
        <authorList>
            <person name="Kawai M."/>
            <person name="Futagami T."/>
            <person name="Toyoda A."/>
            <person name="Takaki Y."/>
            <person name="Nishi S."/>
            <person name="Hori S."/>
            <person name="Arai W."/>
            <person name="Tsubouchi T."/>
            <person name="Morono Y."/>
            <person name="Uchiyama I."/>
            <person name="Ito T."/>
            <person name="Fujiyama A."/>
            <person name="Inagaki F."/>
            <person name="Takami H."/>
        </authorList>
    </citation>
    <scope>NUCLEOTIDE SEQUENCE</scope>
    <source>
        <strain evidence="2">Expedition CK06-06</strain>
    </source>
</reference>
<evidence type="ECO:0000313" key="2">
    <source>
        <dbReference type="EMBL" id="GAH11654.1"/>
    </source>
</evidence>
<name>X1E398_9ZZZZ</name>
<dbReference type="PROSITE" id="PS50937">
    <property type="entry name" value="HTH_MERR_2"/>
    <property type="match status" value="1"/>
</dbReference>
<proteinExistence type="predicted"/>
<dbReference type="InterPro" id="IPR009061">
    <property type="entry name" value="DNA-bd_dom_put_sf"/>
</dbReference>
<dbReference type="GO" id="GO:0003677">
    <property type="term" value="F:DNA binding"/>
    <property type="evidence" value="ECO:0007669"/>
    <property type="project" value="InterPro"/>
</dbReference>
<organism evidence="2">
    <name type="scientific">marine sediment metagenome</name>
    <dbReference type="NCBI Taxonomy" id="412755"/>
    <lineage>
        <taxon>unclassified sequences</taxon>
        <taxon>metagenomes</taxon>
        <taxon>ecological metagenomes</taxon>
    </lineage>
</organism>
<comment type="caution">
    <text evidence="2">The sequence shown here is derived from an EMBL/GenBank/DDBJ whole genome shotgun (WGS) entry which is preliminary data.</text>
</comment>
<dbReference type="SUPFAM" id="SSF46955">
    <property type="entry name" value="Putative DNA-binding domain"/>
    <property type="match status" value="1"/>
</dbReference>